<dbReference type="GO" id="GO:0072671">
    <property type="term" value="P:mitochondria-associated ubiquitin-dependent protein catabolic process"/>
    <property type="evidence" value="ECO:0007669"/>
    <property type="project" value="EnsemblFungi"/>
</dbReference>
<dbReference type="PROSITE" id="PS51394">
    <property type="entry name" value="PFU"/>
    <property type="match status" value="1"/>
</dbReference>
<gene>
    <name evidence="8" type="ORF">ZYGR_0Z00960</name>
</gene>
<evidence type="ECO:0000256" key="5">
    <source>
        <dbReference type="PROSITE-ProRule" id="PRU00221"/>
    </source>
</evidence>
<accession>A0A1Q3A4V3</accession>
<name>A0A1Q3A4V3_ZYGRO</name>
<proteinExistence type="predicted"/>
<organism evidence="8 9">
    <name type="scientific">Zygosaccharomyces rouxii</name>
    <dbReference type="NCBI Taxonomy" id="4956"/>
    <lineage>
        <taxon>Eukaryota</taxon>
        <taxon>Fungi</taxon>
        <taxon>Dikarya</taxon>
        <taxon>Ascomycota</taxon>
        <taxon>Saccharomycotina</taxon>
        <taxon>Saccharomycetes</taxon>
        <taxon>Saccharomycetales</taxon>
        <taxon>Saccharomycetaceae</taxon>
        <taxon>Zygosaccharomyces</taxon>
    </lineage>
</organism>
<evidence type="ECO:0000259" key="6">
    <source>
        <dbReference type="PROSITE" id="PS51394"/>
    </source>
</evidence>
<keyword evidence="4" id="KW-0677">Repeat</keyword>
<feature type="domain" description="PFU" evidence="6">
    <location>
        <begin position="351"/>
        <end position="446"/>
    </location>
</feature>
<dbReference type="SUPFAM" id="SSF50978">
    <property type="entry name" value="WD40 repeat-like"/>
    <property type="match status" value="1"/>
</dbReference>
<dbReference type="Gene3D" id="2.130.10.10">
    <property type="entry name" value="YVTN repeat-like/Quinoprotein amine dehydrogenase"/>
    <property type="match status" value="1"/>
</dbReference>
<feature type="repeat" description="WD" evidence="5">
    <location>
        <begin position="96"/>
        <end position="126"/>
    </location>
</feature>
<feature type="repeat" description="WD" evidence="5">
    <location>
        <begin position="134"/>
        <end position="167"/>
    </location>
</feature>
<dbReference type="Gene3D" id="1.25.10.10">
    <property type="entry name" value="Leucine-rich Repeat Variant"/>
    <property type="match status" value="1"/>
</dbReference>
<dbReference type="GO" id="GO:0070314">
    <property type="term" value="P:G1 to G0 transition"/>
    <property type="evidence" value="ECO:0007669"/>
    <property type="project" value="EnsemblFungi"/>
</dbReference>
<dbReference type="GO" id="GO:0044877">
    <property type="term" value="F:protein-containing complex binding"/>
    <property type="evidence" value="ECO:0007669"/>
    <property type="project" value="EnsemblFungi"/>
</dbReference>
<evidence type="ECO:0000313" key="8">
    <source>
        <dbReference type="EMBL" id="GAV50673.1"/>
    </source>
</evidence>
<dbReference type="InterPro" id="IPR001680">
    <property type="entry name" value="WD40_rpt"/>
</dbReference>
<evidence type="ECO:0000256" key="1">
    <source>
        <dbReference type="ARBA" id="ARBA00004496"/>
    </source>
</evidence>
<dbReference type="GO" id="GO:0032473">
    <property type="term" value="C:cytoplasmic side of mitochondrial outer membrane"/>
    <property type="evidence" value="ECO:0007669"/>
    <property type="project" value="EnsemblFungi"/>
</dbReference>
<dbReference type="Pfam" id="PF08324">
    <property type="entry name" value="PUL"/>
    <property type="match status" value="1"/>
</dbReference>
<evidence type="ECO:0000259" key="7">
    <source>
        <dbReference type="PROSITE" id="PS51396"/>
    </source>
</evidence>
<dbReference type="Pfam" id="PF09070">
    <property type="entry name" value="PFU"/>
    <property type="match status" value="1"/>
</dbReference>
<keyword evidence="2" id="KW-0963">Cytoplasm</keyword>
<dbReference type="InterPro" id="IPR011989">
    <property type="entry name" value="ARM-like"/>
</dbReference>
<evidence type="ECO:0000256" key="3">
    <source>
        <dbReference type="ARBA" id="ARBA00022574"/>
    </source>
</evidence>
<dbReference type="GO" id="GO:0140036">
    <property type="term" value="F:ubiquitin-modified protein reader activity"/>
    <property type="evidence" value="ECO:0007669"/>
    <property type="project" value="EnsemblFungi"/>
</dbReference>
<dbReference type="InterPro" id="IPR015943">
    <property type="entry name" value="WD40/YVTN_repeat-like_dom_sf"/>
</dbReference>
<dbReference type="InterPro" id="IPR038122">
    <property type="entry name" value="PFU_sf"/>
</dbReference>
<dbReference type="GO" id="GO:0043130">
    <property type="term" value="F:ubiquitin binding"/>
    <property type="evidence" value="ECO:0007669"/>
    <property type="project" value="EnsemblFungi"/>
</dbReference>
<dbReference type="GO" id="GO:0006303">
    <property type="term" value="P:double-strand break repair via nonhomologous end joining"/>
    <property type="evidence" value="ECO:0007669"/>
    <property type="project" value="EnsemblFungi"/>
</dbReference>
<dbReference type="SUPFAM" id="SSF63829">
    <property type="entry name" value="Calcium-dependent phosphotriesterase"/>
    <property type="match status" value="1"/>
</dbReference>
<dbReference type="OMA" id="STIMVKN"/>
<evidence type="ECO:0000256" key="2">
    <source>
        <dbReference type="ARBA" id="ARBA00022490"/>
    </source>
</evidence>
<evidence type="ECO:0008006" key="10">
    <source>
        <dbReference type="Google" id="ProtNLM"/>
    </source>
</evidence>
<dbReference type="GO" id="GO:0036435">
    <property type="term" value="F:K48-linked polyubiquitin modification-dependent protein binding"/>
    <property type="evidence" value="ECO:0007669"/>
    <property type="project" value="EnsemblFungi"/>
</dbReference>
<dbReference type="eggNOG" id="KOG0301">
    <property type="taxonomic scope" value="Eukaryota"/>
</dbReference>
<dbReference type="InterPro" id="IPR013535">
    <property type="entry name" value="PUL_dom"/>
</dbReference>
<dbReference type="GO" id="GO:0005634">
    <property type="term" value="C:nucleus"/>
    <property type="evidence" value="ECO:0007669"/>
    <property type="project" value="EnsemblFungi"/>
</dbReference>
<evidence type="ECO:0000313" key="9">
    <source>
        <dbReference type="Proteomes" id="UP000187013"/>
    </source>
</evidence>
<dbReference type="GO" id="GO:0034517">
    <property type="term" value="P:ribophagy"/>
    <property type="evidence" value="ECO:0007669"/>
    <property type="project" value="EnsemblFungi"/>
</dbReference>
<comment type="caution">
    <text evidence="8">The sequence shown here is derived from an EMBL/GenBank/DDBJ whole genome shotgun (WGS) entry which is preliminary data.</text>
</comment>
<reference evidence="8 9" key="1">
    <citation type="submission" date="2016-08" db="EMBL/GenBank/DDBJ databases">
        <title>Draft genome sequence of allopolyploid Zygosaccharomyces rouxii.</title>
        <authorList>
            <person name="Watanabe J."/>
            <person name="Uehara K."/>
            <person name="Mogi Y."/>
            <person name="Tsukioka Y."/>
        </authorList>
    </citation>
    <scope>NUCLEOTIDE SEQUENCE [LARGE SCALE GENOMIC DNA]</scope>
    <source>
        <strain evidence="8 9">NBRC 110957</strain>
    </source>
</reference>
<dbReference type="InterPro" id="IPR036322">
    <property type="entry name" value="WD40_repeat_dom_sf"/>
</dbReference>
<sequence>MYQLSATLQGHTQDVKDVVVLSNEQLGSVSRDGSVMIWNLGTDGQWQGIVVQKRDLFVNSCCYRSQDAIVFYGSKDGLINGVPVYGKLGEDPVYTLIGHGSNVCCLSTDGDNVLSGSWDKTAKVWENGVVKWDLQGHSASVWDIKAIPTMPGHYLTASADKTIKLWQGSQCIKTFTGIHDDVVRHLEIINSDEFVSCSNDGKIKISNFQGVVQRTLEGHESFVYSVKAFPNGDLVSCGEDRSVRIWTSSGHLKQVITVPAISVWCVDILPNNDIVVGTSDSILRVFTQDEKRIASQEQIKEFQEQLQGSSINSQVMGVDESKLSPFEVLQAPGKKEGQIVVVKAPNGVVEAHQYSQGQWMKVGDVVSSSGSDQKKEFQGKLYDYVFDVDIEEGQPPLKLPVNANDNAYTVADQFLARYDLPASYRDQVVNFIFQNTSGVSLDPTGAPGGSAVPQQPAQPTQTIQPPPLAEGLKILPVKQYLSLTNYNPDSIFMGITKLNAKEQTFSDEDLAQMGTALHDLEHNWEVLYLFALTMRSKWAVKTPAYDILRLVVSKLSSSDDISEFVEEGLGNKNIAIAMLTVRIFANCFQNEKWGIDLLSSPKVYNSLFETIETNFEDAKAQQLQNLAIAVATLLFNYSALIVQDPVKLADAVAPISDALNTKFGTHETFQASEEAAYRLLVAFGNLSTVEPTLKQFAGSISWIKNIKAYYGNIPRFQDILVDIGA</sequence>
<dbReference type="PROSITE" id="PS50082">
    <property type="entry name" value="WD_REPEATS_2"/>
    <property type="match status" value="4"/>
</dbReference>
<dbReference type="Proteomes" id="UP000187013">
    <property type="component" value="Unassembled WGS sequence"/>
</dbReference>
<comment type="subcellular location">
    <subcellularLocation>
        <location evidence="1">Cytoplasm</location>
    </subcellularLocation>
</comment>
<protein>
    <recommendedName>
        <fullName evidence="10">Protein DOA1</fullName>
    </recommendedName>
</protein>
<dbReference type="InterPro" id="IPR015155">
    <property type="entry name" value="PFU"/>
</dbReference>
<dbReference type="GO" id="GO:0010992">
    <property type="term" value="P:ubiquitin recycling"/>
    <property type="evidence" value="ECO:0007669"/>
    <property type="project" value="EnsemblFungi"/>
</dbReference>
<dbReference type="PROSITE" id="PS00678">
    <property type="entry name" value="WD_REPEATS_1"/>
    <property type="match status" value="1"/>
</dbReference>
<feature type="repeat" description="WD" evidence="5">
    <location>
        <begin position="8"/>
        <end position="40"/>
    </location>
</feature>
<dbReference type="AlphaFoldDB" id="A0A1Q3A4V3"/>
<dbReference type="CDD" id="cd00200">
    <property type="entry name" value="WD40"/>
    <property type="match status" value="1"/>
</dbReference>
<dbReference type="PROSITE" id="PS50294">
    <property type="entry name" value="WD_REPEATS_REGION"/>
    <property type="match status" value="2"/>
</dbReference>
<dbReference type="InterPro" id="IPR019775">
    <property type="entry name" value="WD40_repeat_CS"/>
</dbReference>
<dbReference type="PANTHER" id="PTHR19849:SF0">
    <property type="entry name" value="PHOSPHOLIPASE A-2-ACTIVATING PROTEIN"/>
    <property type="match status" value="1"/>
</dbReference>
<dbReference type="Pfam" id="PF00400">
    <property type="entry name" value="WD40"/>
    <property type="match status" value="5"/>
</dbReference>
<dbReference type="Gene3D" id="3.10.20.870">
    <property type="entry name" value="PFU (PLAA family ubiquitin binding), C-terminal domain"/>
    <property type="match status" value="1"/>
</dbReference>
<dbReference type="OrthoDB" id="10265988at2759"/>
<dbReference type="SMART" id="SM00320">
    <property type="entry name" value="WD40"/>
    <property type="match status" value="6"/>
</dbReference>
<feature type="repeat" description="WD" evidence="5">
    <location>
        <begin position="216"/>
        <end position="246"/>
    </location>
</feature>
<dbReference type="PROSITE" id="PS51396">
    <property type="entry name" value="PUL"/>
    <property type="match status" value="1"/>
</dbReference>
<dbReference type="PANTHER" id="PTHR19849">
    <property type="entry name" value="PHOSPHOLIPASE A-2-ACTIVATING PROTEIN"/>
    <property type="match status" value="1"/>
</dbReference>
<evidence type="ECO:0000256" key="4">
    <source>
        <dbReference type="ARBA" id="ARBA00022737"/>
    </source>
</evidence>
<keyword evidence="3 5" id="KW-0853">WD repeat</keyword>
<feature type="domain" description="PUL" evidence="7">
    <location>
        <begin position="473"/>
        <end position="725"/>
    </location>
</feature>
<dbReference type="EMBL" id="BDGX01000026">
    <property type="protein sequence ID" value="GAV50673.1"/>
    <property type="molecule type" value="Genomic_DNA"/>
</dbReference>